<feature type="compositionally biased region" description="Basic and acidic residues" evidence="1">
    <location>
        <begin position="119"/>
        <end position="135"/>
    </location>
</feature>
<accession>A0A7S4HNS5</accession>
<feature type="compositionally biased region" description="Low complexity" evidence="1">
    <location>
        <begin position="1"/>
        <end position="15"/>
    </location>
</feature>
<evidence type="ECO:0000256" key="1">
    <source>
        <dbReference type="SAM" id="MobiDB-lite"/>
    </source>
</evidence>
<feature type="region of interest" description="Disordered" evidence="1">
    <location>
        <begin position="1"/>
        <end position="171"/>
    </location>
</feature>
<reference evidence="2" key="1">
    <citation type="submission" date="2021-01" db="EMBL/GenBank/DDBJ databases">
        <authorList>
            <person name="Corre E."/>
            <person name="Pelletier E."/>
            <person name="Niang G."/>
            <person name="Scheremetjew M."/>
            <person name="Finn R."/>
            <person name="Kale V."/>
            <person name="Holt S."/>
            <person name="Cochrane G."/>
            <person name="Meng A."/>
            <person name="Brown T."/>
            <person name="Cohen L."/>
        </authorList>
    </citation>
    <scope>NUCLEOTIDE SEQUENCE</scope>
    <source>
        <strain evidence="2">Isolate 1302-5</strain>
    </source>
</reference>
<name>A0A7S4HNS5_9STRA</name>
<feature type="compositionally biased region" description="Basic residues" evidence="1">
    <location>
        <begin position="52"/>
        <end position="62"/>
    </location>
</feature>
<proteinExistence type="predicted"/>
<dbReference type="EMBL" id="HBKQ01003255">
    <property type="protein sequence ID" value="CAE2204820.1"/>
    <property type="molecule type" value="Transcribed_RNA"/>
</dbReference>
<protein>
    <submittedName>
        <fullName evidence="2">Uncharacterized protein</fullName>
    </submittedName>
</protein>
<gene>
    <name evidence="2" type="ORF">OAUR00152_LOCUS2216</name>
</gene>
<dbReference type="AlphaFoldDB" id="A0A7S4HNS5"/>
<organism evidence="2">
    <name type="scientific">Odontella aurita</name>
    <dbReference type="NCBI Taxonomy" id="265563"/>
    <lineage>
        <taxon>Eukaryota</taxon>
        <taxon>Sar</taxon>
        <taxon>Stramenopiles</taxon>
        <taxon>Ochrophyta</taxon>
        <taxon>Bacillariophyta</taxon>
        <taxon>Mediophyceae</taxon>
        <taxon>Biddulphiophycidae</taxon>
        <taxon>Eupodiscales</taxon>
        <taxon>Odontellaceae</taxon>
        <taxon>Odontella</taxon>
    </lineage>
</organism>
<evidence type="ECO:0000313" key="2">
    <source>
        <dbReference type="EMBL" id="CAE2204820.1"/>
    </source>
</evidence>
<sequence length="171" mass="18129">MLSRKGSSTSGKSGKQLQTPVVAGGDATDPAHSPSSYSAVAPGLSITTPYQRPKKSKMRPKSQRTAEILMKAAKANEESPLSQTKSLPQYDESAPKPSKRAGKIGESAPNEAKSTGRASFREDAKTPVDAHKTKLSDSCGLAKEEPRHRSALPSTERTIDDGQDVPRTVAS</sequence>